<sequence>MTSVDQTTIRRRQTGLTALDRAATAGGYTLYAPQTGNGQVLLVDIEGERAHSWQMPVRPGRDAVILANGNLGYNGSHATSAALYPAWDLWHGGDFYEATPEGEIVWRHEDIFHHHDAQWLENGNLLYTVAAPLPADKAARVTGGDPRKDGADGIIQSDIIREVNRAGETVWEWRIWDHLDPADFPIHPNFDRRHWPMVNGLSVTRDGLVLMSLRTTSGVIAVKRDTGAVVWHVGPDVVAQQHTPVETESGAILVFDNGNLRTGSTSPFSRALEFDPSGKVVWSYTDTLPMAFFSPYMGGCQRLWNGNTLICESAFGRLFEVTPEGKVVWEFVIPEFGEYPAPLNSFITGMHNSCFRAHRYAKTALPWL</sequence>
<accession>A0A2T4JXS3</accession>
<dbReference type="SUPFAM" id="SSF50998">
    <property type="entry name" value="Quinoprotein alcohol dehydrogenase-like"/>
    <property type="match status" value="1"/>
</dbReference>
<dbReference type="Gene3D" id="2.130.10.10">
    <property type="entry name" value="YVTN repeat-like/Quinoprotein amine dehydrogenase"/>
    <property type="match status" value="1"/>
</dbReference>
<reference evidence="1 2" key="1">
    <citation type="submission" date="2018-03" db="EMBL/GenBank/DDBJ databases">
        <title>Cereibacter changlensis.</title>
        <authorList>
            <person name="Meyer T.E."/>
            <person name="Miller S."/>
            <person name="Lodha T."/>
            <person name="Gandham S."/>
            <person name="Chintalapati S."/>
            <person name="Chintalapati V.R."/>
        </authorList>
    </citation>
    <scope>NUCLEOTIDE SEQUENCE [LARGE SCALE GENOMIC DNA]</scope>
    <source>
        <strain evidence="1 2">JA139</strain>
    </source>
</reference>
<name>A0A2T4JXS3_9RHOB</name>
<evidence type="ECO:0000313" key="1">
    <source>
        <dbReference type="EMBL" id="PTE22722.1"/>
    </source>
</evidence>
<dbReference type="PANTHER" id="PTHR35340">
    <property type="entry name" value="PQQ ENZYME REPEAT PROTEIN-RELATED"/>
    <property type="match status" value="1"/>
</dbReference>
<protein>
    <submittedName>
        <fullName evidence="1">Aryl sulfotransferase</fullName>
    </submittedName>
</protein>
<dbReference type="Pfam" id="PF05935">
    <property type="entry name" value="Arylsulfotrans"/>
    <property type="match status" value="2"/>
</dbReference>
<proteinExistence type="predicted"/>
<dbReference type="EMBL" id="PZKG01000016">
    <property type="protein sequence ID" value="PTE22722.1"/>
    <property type="molecule type" value="Genomic_DNA"/>
</dbReference>
<organism evidence="1 2">
    <name type="scientific">Cereibacter changlensis JA139</name>
    <dbReference type="NCBI Taxonomy" id="1188249"/>
    <lineage>
        <taxon>Bacteria</taxon>
        <taxon>Pseudomonadati</taxon>
        <taxon>Pseudomonadota</taxon>
        <taxon>Alphaproteobacteria</taxon>
        <taxon>Rhodobacterales</taxon>
        <taxon>Paracoccaceae</taxon>
        <taxon>Cereibacter</taxon>
    </lineage>
</organism>
<keyword evidence="2" id="KW-1185">Reference proteome</keyword>
<dbReference type="Proteomes" id="UP000241010">
    <property type="component" value="Unassembled WGS sequence"/>
</dbReference>
<comment type="caution">
    <text evidence="1">The sequence shown here is derived from an EMBL/GenBank/DDBJ whole genome shotgun (WGS) entry which is preliminary data.</text>
</comment>
<evidence type="ECO:0000313" key="2">
    <source>
        <dbReference type="Proteomes" id="UP000241010"/>
    </source>
</evidence>
<dbReference type="AlphaFoldDB" id="A0A2T4JXS3"/>
<dbReference type="GO" id="GO:0004062">
    <property type="term" value="F:aryl sulfotransferase activity"/>
    <property type="evidence" value="ECO:0007669"/>
    <property type="project" value="InterPro"/>
</dbReference>
<dbReference type="InterPro" id="IPR010262">
    <property type="entry name" value="Arylsulfotransferase_bact"/>
</dbReference>
<gene>
    <name evidence="1" type="ORF">C5F48_05660</name>
</gene>
<dbReference type="PANTHER" id="PTHR35340:SF5">
    <property type="entry name" value="ASST-DOMAIN-CONTAINING PROTEIN"/>
    <property type="match status" value="1"/>
</dbReference>
<keyword evidence="1" id="KW-0808">Transferase</keyword>
<dbReference type="OrthoDB" id="264813at2"/>
<dbReference type="RefSeq" id="WP_107662939.1">
    <property type="nucleotide sequence ID" value="NZ_PZKG01000016.1"/>
</dbReference>
<dbReference type="InterPro" id="IPR011047">
    <property type="entry name" value="Quinoprotein_ADH-like_sf"/>
</dbReference>
<dbReference type="InterPro" id="IPR015943">
    <property type="entry name" value="WD40/YVTN_repeat-like_dom_sf"/>
</dbReference>
<dbReference type="InterPro" id="IPR053143">
    <property type="entry name" value="Arylsulfate_ST"/>
</dbReference>